<dbReference type="Gene3D" id="3.40.50.1100">
    <property type="match status" value="2"/>
</dbReference>
<dbReference type="EMBL" id="ATBP01001195">
    <property type="protein sequence ID" value="ETR67831.1"/>
    <property type="molecule type" value="Genomic_DNA"/>
</dbReference>
<dbReference type="InterPro" id="IPR036052">
    <property type="entry name" value="TrpB-like_PALP_sf"/>
</dbReference>
<evidence type="ECO:0000313" key="5">
    <source>
        <dbReference type="EMBL" id="ETR67831.1"/>
    </source>
</evidence>
<dbReference type="FunFam" id="3.40.50.1100:FF:000003">
    <property type="entry name" value="Cystathionine beta-synthase"/>
    <property type="match status" value="1"/>
</dbReference>
<evidence type="ECO:0000256" key="3">
    <source>
        <dbReference type="ARBA" id="ARBA00022898"/>
    </source>
</evidence>
<sequence length="204" mass="22423">MAYSILDQIGHTPLVEIKQLNPNPNVRMLAKLEYMNPGGSVKDRPALAMIEAGIASGELTRDKTVIEATSGNTGIGLAMVCSIKKYKLLLVMSESASLERRKILSARGAELLLTPGHMGTDGAIEAVYKLVRENPDTYFMTDQYNNPENWKAHYNTTGPEIWDQTNGEVTTLIASIGTSGTVMGISRFLKEKIQRFQLLGLNHI</sequence>
<keyword evidence="3" id="KW-0663">Pyridoxal phosphate</keyword>
<gene>
    <name evidence="5" type="ORF">OMM_04928</name>
</gene>
<feature type="domain" description="Tryptophan synthase beta chain-like PALP" evidence="4">
    <location>
        <begin position="6"/>
        <end position="200"/>
    </location>
</feature>
<accession>A0A1V1NZ44</accession>
<comment type="cofactor">
    <cofactor evidence="1">
        <name>pyridoxal 5'-phosphate</name>
        <dbReference type="ChEBI" id="CHEBI:597326"/>
    </cofactor>
</comment>
<dbReference type="InterPro" id="IPR050214">
    <property type="entry name" value="Cys_Synth/Cystath_Beta-Synth"/>
</dbReference>
<evidence type="ECO:0000259" key="4">
    <source>
        <dbReference type="Pfam" id="PF00291"/>
    </source>
</evidence>
<dbReference type="Proteomes" id="UP000189670">
    <property type="component" value="Unassembled WGS sequence"/>
</dbReference>
<evidence type="ECO:0000313" key="6">
    <source>
        <dbReference type="Proteomes" id="UP000189670"/>
    </source>
</evidence>
<dbReference type="CDD" id="cd01561">
    <property type="entry name" value="CBS_like"/>
    <property type="match status" value="1"/>
</dbReference>
<dbReference type="Pfam" id="PF00291">
    <property type="entry name" value="PALP"/>
    <property type="match status" value="1"/>
</dbReference>
<comment type="caution">
    <text evidence="5">The sequence shown here is derived from an EMBL/GenBank/DDBJ whole genome shotgun (WGS) entry which is preliminary data.</text>
</comment>
<evidence type="ECO:0000256" key="2">
    <source>
        <dbReference type="ARBA" id="ARBA00007103"/>
    </source>
</evidence>
<dbReference type="GO" id="GO:0006535">
    <property type="term" value="P:cysteine biosynthetic process from serine"/>
    <property type="evidence" value="ECO:0007669"/>
    <property type="project" value="InterPro"/>
</dbReference>
<dbReference type="SUPFAM" id="SSF53686">
    <property type="entry name" value="Tryptophan synthase beta subunit-like PLP-dependent enzymes"/>
    <property type="match status" value="1"/>
</dbReference>
<name>A0A1V1NZ44_9BACT</name>
<dbReference type="GO" id="GO:0016765">
    <property type="term" value="F:transferase activity, transferring alkyl or aryl (other than methyl) groups"/>
    <property type="evidence" value="ECO:0007669"/>
    <property type="project" value="UniProtKB-ARBA"/>
</dbReference>
<reference evidence="6" key="1">
    <citation type="submission" date="2012-11" db="EMBL/GenBank/DDBJ databases">
        <authorList>
            <person name="Lucero-Rivera Y.E."/>
            <person name="Tovar-Ramirez D."/>
        </authorList>
    </citation>
    <scope>NUCLEOTIDE SEQUENCE [LARGE SCALE GENOMIC DNA]</scope>
    <source>
        <strain evidence="6">Araruama</strain>
    </source>
</reference>
<dbReference type="InterPro" id="IPR001926">
    <property type="entry name" value="TrpB-like_PALP"/>
</dbReference>
<organism evidence="5 6">
    <name type="scientific">Candidatus Magnetoglobus multicellularis str. Araruama</name>
    <dbReference type="NCBI Taxonomy" id="890399"/>
    <lineage>
        <taxon>Bacteria</taxon>
        <taxon>Pseudomonadati</taxon>
        <taxon>Thermodesulfobacteriota</taxon>
        <taxon>Desulfobacteria</taxon>
        <taxon>Desulfobacterales</taxon>
        <taxon>Desulfobacteraceae</taxon>
        <taxon>Candidatus Magnetoglobus</taxon>
    </lineage>
</organism>
<proteinExistence type="inferred from homology"/>
<comment type="similarity">
    <text evidence="2">Belongs to the cysteine synthase/cystathionine beta-synthase family.</text>
</comment>
<dbReference type="PROSITE" id="PS00901">
    <property type="entry name" value="CYS_SYNTHASE"/>
    <property type="match status" value="1"/>
</dbReference>
<dbReference type="AlphaFoldDB" id="A0A1V1NZ44"/>
<evidence type="ECO:0000256" key="1">
    <source>
        <dbReference type="ARBA" id="ARBA00001933"/>
    </source>
</evidence>
<dbReference type="PANTHER" id="PTHR10314">
    <property type="entry name" value="CYSTATHIONINE BETA-SYNTHASE"/>
    <property type="match status" value="1"/>
</dbReference>
<dbReference type="InterPro" id="IPR001216">
    <property type="entry name" value="P-phosphate_BS"/>
</dbReference>
<protein>
    <submittedName>
        <fullName evidence="5">Cysteine synthase B</fullName>
    </submittedName>
</protein>